<dbReference type="GO" id="GO:0009103">
    <property type="term" value="P:lipopolysaccharide biosynthetic process"/>
    <property type="evidence" value="ECO:0007669"/>
    <property type="project" value="TreeGrafter"/>
</dbReference>
<evidence type="ECO:0000256" key="6">
    <source>
        <dbReference type="ARBA" id="ARBA00023136"/>
    </source>
</evidence>
<proteinExistence type="predicted"/>
<feature type="transmembrane region" description="Helical" evidence="8">
    <location>
        <begin position="331"/>
        <end position="350"/>
    </location>
</feature>
<sequence>MMDSSERLQYQPAIDGLRAVAVALVLLFHGGWTLFSGGYVGVSLFFTLSGFLITSLLVQEFESTITISLKAFYTRRMKRILPASVVCLVIISLLAWRGHFASVEGLQTDISSAALQVFNWRALFRGQSYAALIGASEPGPLDHFWSLSIEEQFYWLWPIAMLFIMRKTMKVRDNAQIRAKIIYIVTFAFVVIAPVIAKVWGPNAAYWASPARMGEIMVGASLAMWIRTSNNMTRVKSSGSLLGCIGLVAVLVSAMTWPSESGPAYVGLFPIFAIASAATIIGAISIGRFRSVLAHRLVVALGRRSYGIYLIHWPVFVLVDENRFDLAKGTLFTFRVVITVFLAWVSYALIEQPLRHGKFSWRNTFVLAGSSTAAVVLLAMTLVPKPPTLFAAEVDAGEVSLGREQSSVQSIPTTEVDQLGNQEPIKMMVLGDSTAVALGAGIVSWAKEDLSRARVAVVAHTACGFARATSVEDNTGNFRRDCDQTLGPQLTAALNLRPTVAVLMVGLADSGPMIWSQEEGVLQPNDAKFADHIHSEYRQLVDQLIAGGVKNIDWLLAPHPTTWWLGNLGHAPESLRTDLTNTWITQLASEYPNIIHIIRFDQWLEVKEENGDRSWRPDGLHLSEESALKVMNDLIGPILLTH</sequence>
<dbReference type="SUPFAM" id="SSF52266">
    <property type="entry name" value="SGNH hydrolase"/>
    <property type="match status" value="1"/>
</dbReference>
<evidence type="ECO:0000313" key="11">
    <source>
        <dbReference type="EMBL" id="CAB4810099.1"/>
    </source>
</evidence>
<feature type="domain" description="SGNH hydrolase-type esterase" evidence="10">
    <location>
        <begin position="429"/>
        <end position="625"/>
    </location>
</feature>
<protein>
    <submittedName>
        <fullName evidence="11">Unannotated protein</fullName>
    </submittedName>
</protein>
<evidence type="ECO:0000256" key="3">
    <source>
        <dbReference type="ARBA" id="ARBA00022679"/>
    </source>
</evidence>
<feature type="transmembrane region" description="Helical" evidence="8">
    <location>
        <begin position="152"/>
        <end position="169"/>
    </location>
</feature>
<dbReference type="Gene3D" id="3.40.50.1110">
    <property type="entry name" value="SGNH hydrolase"/>
    <property type="match status" value="1"/>
</dbReference>
<dbReference type="EMBL" id="CAFAAL010000109">
    <property type="protein sequence ID" value="CAB4810099.1"/>
    <property type="molecule type" value="Genomic_DNA"/>
</dbReference>
<evidence type="ECO:0000259" key="9">
    <source>
        <dbReference type="Pfam" id="PF01757"/>
    </source>
</evidence>
<name>A0A6J6YLZ1_9ZZZZ</name>
<feature type="transmembrane region" description="Helical" evidence="8">
    <location>
        <begin position="264"/>
        <end position="286"/>
    </location>
</feature>
<feature type="transmembrane region" description="Helical" evidence="8">
    <location>
        <begin position="38"/>
        <end position="58"/>
    </location>
</feature>
<dbReference type="Pfam" id="PF13472">
    <property type="entry name" value="Lipase_GDSL_2"/>
    <property type="match status" value="1"/>
</dbReference>
<dbReference type="AlphaFoldDB" id="A0A6J6YLZ1"/>
<feature type="transmembrane region" description="Helical" evidence="8">
    <location>
        <begin position="362"/>
        <end position="383"/>
    </location>
</feature>
<dbReference type="PANTHER" id="PTHR23028">
    <property type="entry name" value="ACETYLTRANSFERASE"/>
    <property type="match status" value="1"/>
</dbReference>
<evidence type="ECO:0000256" key="7">
    <source>
        <dbReference type="ARBA" id="ARBA00023315"/>
    </source>
</evidence>
<evidence type="ECO:0000256" key="8">
    <source>
        <dbReference type="SAM" id="Phobius"/>
    </source>
</evidence>
<feature type="transmembrane region" description="Helical" evidence="8">
    <location>
        <begin position="12"/>
        <end position="32"/>
    </location>
</feature>
<reference evidence="11" key="1">
    <citation type="submission" date="2020-05" db="EMBL/GenBank/DDBJ databases">
        <authorList>
            <person name="Chiriac C."/>
            <person name="Salcher M."/>
            <person name="Ghai R."/>
            <person name="Kavagutti S V."/>
        </authorList>
    </citation>
    <scope>NUCLEOTIDE SEQUENCE</scope>
</reference>
<feature type="transmembrane region" description="Helical" evidence="8">
    <location>
        <begin position="238"/>
        <end position="258"/>
    </location>
</feature>
<evidence type="ECO:0000256" key="1">
    <source>
        <dbReference type="ARBA" id="ARBA00004651"/>
    </source>
</evidence>
<evidence type="ECO:0000259" key="10">
    <source>
        <dbReference type="Pfam" id="PF13472"/>
    </source>
</evidence>
<evidence type="ECO:0000256" key="5">
    <source>
        <dbReference type="ARBA" id="ARBA00022989"/>
    </source>
</evidence>
<feature type="transmembrane region" description="Helical" evidence="8">
    <location>
        <begin position="181"/>
        <end position="200"/>
    </location>
</feature>
<feature type="transmembrane region" description="Helical" evidence="8">
    <location>
        <begin position="298"/>
        <end position="319"/>
    </location>
</feature>
<gene>
    <name evidence="11" type="ORF">UFOPK3004_01180</name>
</gene>
<dbReference type="Pfam" id="PF01757">
    <property type="entry name" value="Acyl_transf_3"/>
    <property type="match status" value="1"/>
</dbReference>
<dbReference type="GO" id="GO:0016747">
    <property type="term" value="F:acyltransferase activity, transferring groups other than amino-acyl groups"/>
    <property type="evidence" value="ECO:0007669"/>
    <property type="project" value="InterPro"/>
</dbReference>
<evidence type="ECO:0000256" key="4">
    <source>
        <dbReference type="ARBA" id="ARBA00022692"/>
    </source>
</evidence>
<dbReference type="InterPro" id="IPR036514">
    <property type="entry name" value="SGNH_hydro_sf"/>
</dbReference>
<dbReference type="InterPro" id="IPR002656">
    <property type="entry name" value="Acyl_transf_3_dom"/>
</dbReference>
<evidence type="ECO:0000256" key="2">
    <source>
        <dbReference type="ARBA" id="ARBA00022475"/>
    </source>
</evidence>
<keyword evidence="2" id="KW-1003">Cell membrane</keyword>
<accession>A0A6J6YLZ1</accession>
<feature type="domain" description="Acyltransferase 3" evidence="9">
    <location>
        <begin position="13"/>
        <end position="346"/>
    </location>
</feature>
<feature type="transmembrane region" description="Helical" evidence="8">
    <location>
        <begin position="79"/>
        <end position="96"/>
    </location>
</feature>
<keyword evidence="6 8" id="KW-0472">Membrane</keyword>
<dbReference type="GO" id="GO:0005886">
    <property type="term" value="C:plasma membrane"/>
    <property type="evidence" value="ECO:0007669"/>
    <property type="project" value="UniProtKB-SubCell"/>
</dbReference>
<keyword evidence="5 8" id="KW-1133">Transmembrane helix</keyword>
<dbReference type="PANTHER" id="PTHR23028:SF53">
    <property type="entry name" value="ACYL_TRANSF_3 DOMAIN-CONTAINING PROTEIN"/>
    <property type="match status" value="1"/>
</dbReference>
<keyword evidence="4 8" id="KW-0812">Transmembrane</keyword>
<keyword evidence="3" id="KW-0808">Transferase</keyword>
<dbReference type="InterPro" id="IPR013830">
    <property type="entry name" value="SGNH_hydro"/>
</dbReference>
<keyword evidence="7" id="KW-0012">Acyltransferase</keyword>
<comment type="subcellular location">
    <subcellularLocation>
        <location evidence="1">Cell membrane</location>
        <topology evidence="1">Multi-pass membrane protein</topology>
    </subcellularLocation>
</comment>
<feature type="transmembrane region" description="Helical" evidence="8">
    <location>
        <begin position="206"/>
        <end position="226"/>
    </location>
</feature>
<dbReference type="InterPro" id="IPR050879">
    <property type="entry name" value="Acyltransferase_3"/>
</dbReference>
<organism evidence="11">
    <name type="scientific">freshwater metagenome</name>
    <dbReference type="NCBI Taxonomy" id="449393"/>
    <lineage>
        <taxon>unclassified sequences</taxon>
        <taxon>metagenomes</taxon>
        <taxon>ecological metagenomes</taxon>
    </lineage>
</organism>